<dbReference type="NCBIfam" id="TIGR01730">
    <property type="entry name" value="RND_mfp"/>
    <property type="match status" value="1"/>
</dbReference>
<dbReference type="AlphaFoldDB" id="A0A4R6NXD2"/>
<dbReference type="GO" id="GO:1990281">
    <property type="term" value="C:efflux pump complex"/>
    <property type="evidence" value="ECO:0007669"/>
    <property type="project" value="TreeGrafter"/>
</dbReference>
<dbReference type="PANTHER" id="PTHR30469">
    <property type="entry name" value="MULTIDRUG RESISTANCE PROTEIN MDTA"/>
    <property type="match status" value="1"/>
</dbReference>
<feature type="domain" description="CusB-like beta-barrel" evidence="8">
    <location>
        <begin position="201"/>
        <end position="270"/>
    </location>
</feature>
<evidence type="ECO:0000256" key="5">
    <source>
        <dbReference type="SAM" id="SignalP"/>
    </source>
</evidence>
<evidence type="ECO:0000256" key="4">
    <source>
        <dbReference type="SAM" id="Coils"/>
    </source>
</evidence>
<keyword evidence="4" id="KW-0175">Coiled coil</keyword>
<dbReference type="InterPro" id="IPR058624">
    <property type="entry name" value="MdtA-like_HH"/>
</dbReference>
<feature type="coiled-coil region" evidence="4">
    <location>
        <begin position="93"/>
        <end position="165"/>
    </location>
</feature>
<dbReference type="PANTHER" id="PTHR30469:SF18">
    <property type="entry name" value="RESISTANCE-NODULATION-CELL DIVISION (RND) EFFLUX MEMBRANE FUSION PROTEIN-RELATED"/>
    <property type="match status" value="1"/>
</dbReference>
<dbReference type="SUPFAM" id="SSF111369">
    <property type="entry name" value="HlyD-like secretion proteins"/>
    <property type="match status" value="1"/>
</dbReference>
<dbReference type="Gene3D" id="1.10.287.470">
    <property type="entry name" value="Helix hairpin bin"/>
    <property type="match status" value="1"/>
</dbReference>
<dbReference type="Proteomes" id="UP000295531">
    <property type="component" value="Unassembled WGS sequence"/>
</dbReference>
<organism evidence="10 11">
    <name type="scientific">Idiomarina aquatica</name>
    <dbReference type="NCBI Taxonomy" id="1327752"/>
    <lineage>
        <taxon>Bacteria</taxon>
        <taxon>Pseudomonadati</taxon>
        <taxon>Pseudomonadota</taxon>
        <taxon>Gammaproteobacteria</taxon>
        <taxon>Alteromonadales</taxon>
        <taxon>Idiomarinaceae</taxon>
        <taxon>Idiomarina</taxon>
    </lineage>
</organism>
<evidence type="ECO:0000256" key="2">
    <source>
        <dbReference type="ARBA" id="ARBA00009477"/>
    </source>
</evidence>
<dbReference type="EMBL" id="SNXI01000024">
    <property type="protein sequence ID" value="TDP28010.1"/>
    <property type="molecule type" value="Genomic_DNA"/>
</dbReference>
<comment type="subcellular location">
    <subcellularLocation>
        <location evidence="1">Cell envelope</location>
    </subcellularLocation>
</comment>
<keyword evidence="5" id="KW-0732">Signal</keyword>
<evidence type="ECO:0000259" key="7">
    <source>
        <dbReference type="Pfam" id="PF25917"/>
    </source>
</evidence>
<evidence type="ECO:0000259" key="6">
    <source>
        <dbReference type="Pfam" id="PF25876"/>
    </source>
</evidence>
<dbReference type="InterPro" id="IPR006143">
    <property type="entry name" value="RND_pump_MFP"/>
</dbReference>
<dbReference type="Pfam" id="PF25876">
    <property type="entry name" value="HH_MFP_RND"/>
    <property type="match status" value="1"/>
</dbReference>
<accession>A0A4R6NXD2</accession>
<dbReference type="Gene3D" id="2.40.50.100">
    <property type="match status" value="1"/>
</dbReference>
<dbReference type="RefSeq" id="WP_133540681.1">
    <property type="nucleotide sequence ID" value="NZ_SNXI01000024.1"/>
</dbReference>
<dbReference type="Pfam" id="PF25967">
    <property type="entry name" value="RND-MFP_C"/>
    <property type="match status" value="1"/>
</dbReference>
<dbReference type="Pfam" id="PF25917">
    <property type="entry name" value="BSH_RND"/>
    <property type="match status" value="1"/>
</dbReference>
<comment type="caution">
    <text evidence="10">The sequence shown here is derived from an EMBL/GenBank/DDBJ whole genome shotgun (WGS) entry which is preliminary data.</text>
</comment>
<dbReference type="InterPro" id="IPR058792">
    <property type="entry name" value="Beta-barrel_RND_2"/>
</dbReference>
<proteinExistence type="inferred from homology"/>
<dbReference type="GO" id="GO:0015562">
    <property type="term" value="F:efflux transmembrane transporter activity"/>
    <property type="evidence" value="ECO:0007669"/>
    <property type="project" value="InterPro"/>
</dbReference>
<name>A0A4R6NXD2_9GAMM</name>
<feature type="domain" description="Multidrug resistance protein MdtA-like C-terminal permuted SH3" evidence="9">
    <location>
        <begin position="275"/>
        <end position="329"/>
    </location>
</feature>
<evidence type="ECO:0000313" key="11">
    <source>
        <dbReference type="Proteomes" id="UP000295531"/>
    </source>
</evidence>
<feature type="signal peptide" evidence="5">
    <location>
        <begin position="1"/>
        <end position="27"/>
    </location>
</feature>
<feature type="domain" description="Multidrug resistance protein MdtA-like alpha-helical hairpin" evidence="6">
    <location>
        <begin position="93"/>
        <end position="162"/>
    </location>
</feature>
<evidence type="ECO:0000256" key="1">
    <source>
        <dbReference type="ARBA" id="ARBA00004196"/>
    </source>
</evidence>
<evidence type="ECO:0000256" key="3">
    <source>
        <dbReference type="ARBA" id="ARBA00022448"/>
    </source>
</evidence>
<comment type="similarity">
    <text evidence="2">Belongs to the membrane fusion protein (MFP) (TC 8.A.1) family.</text>
</comment>
<reference evidence="10 11" key="1">
    <citation type="submission" date="2019-03" db="EMBL/GenBank/DDBJ databases">
        <title>Freshwater and sediment microbial communities from various areas in North America, analyzing microbe dynamics in response to fracking.</title>
        <authorList>
            <person name="Lamendella R."/>
        </authorList>
    </citation>
    <scope>NUCLEOTIDE SEQUENCE [LARGE SCALE GENOMIC DNA]</scope>
    <source>
        <strain evidence="10 11">18_TX</strain>
    </source>
</reference>
<dbReference type="OrthoDB" id="5730196at2"/>
<sequence length="338" mass="37094">MKSKTSMLAGFIAAMMLSVVGSKTAYAQQQITVQKQTITDTVSLEGRVEAINQSTVSAQTSGTIIELPVDVDDPVAADQLIIRLDDTEQRARLNRATANMESAQSTLDDAERRYRRIQELYQQNVASESERDDAQTQLETAKARLAETKAALEEAQKQLSYTQVRAPYAGIVTERFVELGESVQPGQPLMSGLSLEHLRVVTELPQQYAQYVRNQRDAEIVTDDGRELSIGSMIFYPYADAQSHTFRLRLNLTDPEGGLFPGTLVKVNVSVGERDALLVPSAAVLVRGELRAVYVVTDGKPQLRQVKVGQAHDDQVEILAGLVTGENILASAEAMLDE</sequence>
<evidence type="ECO:0000313" key="10">
    <source>
        <dbReference type="EMBL" id="TDP28010.1"/>
    </source>
</evidence>
<gene>
    <name evidence="10" type="ORF">DEU29_1246</name>
</gene>
<dbReference type="Gene3D" id="2.40.30.170">
    <property type="match status" value="1"/>
</dbReference>
<dbReference type="InterPro" id="IPR058625">
    <property type="entry name" value="MdtA-like_BSH"/>
</dbReference>
<feature type="chain" id="PRO_5020367288" evidence="5">
    <location>
        <begin position="28"/>
        <end position="338"/>
    </location>
</feature>
<keyword evidence="11" id="KW-1185">Reference proteome</keyword>
<evidence type="ECO:0000259" key="8">
    <source>
        <dbReference type="Pfam" id="PF25954"/>
    </source>
</evidence>
<dbReference type="InterPro" id="IPR058627">
    <property type="entry name" value="MdtA-like_C"/>
</dbReference>
<keyword evidence="3" id="KW-0813">Transport</keyword>
<dbReference type="Gene3D" id="2.40.420.20">
    <property type="match status" value="1"/>
</dbReference>
<dbReference type="Pfam" id="PF25954">
    <property type="entry name" value="Beta-barrel_RND_2"/>
    <property type="match status" value="1"/>
</dbReference>
<feature type="domain" description="Multidrug resistance protein MdtA-like barrel-sandwich hybrid" evidence="7">
    <location>
        <begin position="52"/>
        <end position="188"/>
    </location>
</feature>
<protein>
    <submittedName>
        <fullName evidence="10">RND family efflux transporter MFP subunit</fullName>
    </submittedName>
</protein>
<evidence type="ECO:0000259" key="9">
    <source>
        <dbReference type="Pfam" id="PF25967"/>
    </source>
</evidence>